<keyword evidence="5 7" id="KW-1133">Transmembrane helix</keyword>
<comment type="subcellular location">
    <subcellularLocation>
        <location evidence="1">Membrane</location>
        <topology evidence="1">Multi-pass membrane protein</topology>
    </subcellularLocation>
</comment>
<accession>A0A8B7NTS7</accession>
<evidence type="ECO:0000256" key="5">
    <source>
        <dbReference type="ARBA" id="ARBA00022989"/>
    </source>
</evidence>
<feature type="transmembrane region" description="Helical" evidence="7">
    <location>
        <begin position="353"/>
        <end position="376"/>
    </location>
</feature>
<keyword evidence="8" id="KW-1185">Reference proteome</keyword>
<feature type="transmembrane region" description="Helical" evidence="7">
    <location>
        <begin position="238"/>
        <end position="261"/>
    </location>
</feature>
<keyword evidence="4" id="KW-0813">Transport</keyword>
<dbReference type="PANTHER" id="PTHR10361">
    <property type="entry name" value="SODIUM-BILE ACID COTRANSPORTER"/>
    <property type="match status" value="1"/>
</dbReference>
<dbReference type="PANTHER" id="PTHR10361:SF28">
    <property type="entry name" value="P3 PROTEIN-RELATED"/>
    <property type="match status" value="1"/>
</dbReference>
<feature type="transmembrane region" description="Helical" evidence="7">
    <location>
        <begin position="208"/>
        <end position="232"/>
    </location>
</feature>
<sequence length="469" mass="50351">MCPLYPFHMLLLYAAVLFSAWTITGAALVKALSLRPRLAVNGSAVPQVALTEGEEVDVAFLLEGLPPDYSGTLLLQVVTPDDIEHAFVSPHSFRVDQDTTTLDQPPHFPIPSGDNNDTGSTGGRYLTGEFTARGEFLGFSKLKFVLSDGGNDSELVETQVPIKVERGPHVLDKIFVHVVVLLVVMVYINMGCTIDLDTIKLTIRRPVAPLIGLLSQYIFMPLCSYGLGYLLLGSSPALWLGLFVTGCSPGGGGSNMWTYLLGGSLDLSVTMTFVSTITAFVAMPLWVWALAPTIFVGGEFDSLLMLPSGGEFDSLLMLPSGGEFDSLLMIPSGGDGNYVTKNHKFFKWHVTYYFYYFNVAVCGFSLPLLGFMAGAAAAVATRREAAEVIAISVETGLQNTGLAIGLLKISLSSFSPLGDIAMVVPIAVATLTPVPLFAAYFVTLCRKRRLGKGYDTHVELGSESSTPTS</sequence>
<feature type="transmembrane region" description="Helical" evidence="7">
    <location>
        <begin position="273"/>
        <end position="295"/>
    </location>
</feature>
<dbReference type="GO" id="GO:0015293">
    <property type="term" value="F:symporter activity"/>
    <property type="evidence" value="ECO:0007669"/>
    <property type="project" value="UniProtKB-KW"/>
</dbReference>
<evidence type="ECO:0000256" key="2">
    <source>
        <dbReference type="ARBA" id="ARBA00006528"/>
    </source>
</evidence>
<protein>
    <submittedName>
        <fullName evidence="9">P3 protein</fullName>
    </submittedName>
</protein>
<proteinExistence type="inferred from homology"/>
<dbReference type="Gene3D" id="1.20.1530.20">
    <property type="match status" value="2"/>
</dbReference>
<evidence type="ECO:0000256" key="6">
    <source>
        <dbReference type="ARBA" id="ARBA00023136"/>
    </source>
</evidence>
<dbReference type="KEGG" id="hazt:108673768"/>
<dbReference type="InterPro" id="IPR038770">
    <property type="entry name" value="Na+/solute_symporter_sf"/>
</dbReference>
<evidence type="ECO:0000313" key="9">
    <source>
        <dbReference type="RefSeq" id="XP_018017128.1"/>
    </source>
</evidence>
<reference evidence="9" key="1">
    <citation type="submission" date="2025-08" db="UniProtKB">
        <authorList>
            <consortium name="RefSeq"/>
        </authorList>
    </citation>
    <scope>IDENTIFICATION</scope>
    <source>
        <tissue evidence="9">Whole organism</tissue>
    </source>
</reference>
<evidence type="ECO:0000256" key="1">
    <source>
        <dbReference type="ARBA" id="ARBA00004141"/>
    </source>
</evidence>
<evidence type="ECO:0000313" key="8">
    <source>
        <dbReference type="Proteomes" id="UP000694843"/>
    </source>
</evidence>
<name>A0A8B7NTS7_HYAAZ</name>
<dbReference type="InterPro" id="IPR002657">
    <property type="entry name" value="BilAc:Na_symport/Acr3"/>
</dbReference>
<keyword evidence="6 7" id="KW-0472">Membrane</keyword>
<comment type="similarity">
    <text evidence="2">Belongs to the bile acid:sodium symporter (BASS) (TC 2.A.28) family.</text>
</comment>
<dbReference type="Pfam" id="PF01758">
    <property type="entry name" value="SBF"/>
    <property type="match status" value="1"/>
</dbReference>
<gene>
    <name evidence="9" type="primary">LOC108673768</name>
</gene>
<dbReference type="OMA" id="LQFFLGM"/>
<dbReference type="RefSeq" id="XP_018017128.1">
    <property type="nucleotide sequence ID" value="XM_018161639.2"/>
</dbReference>
<dbReference type="GeneID" id="108673768"/>
<dbReference type="OrthoDB" id="203097at2759"/>
<evidence type="ECO:0000256" key="3">
    <source>
        <dbReference type="ARBA" id="ARBA00022692"/>
    </source>
</evidence>
<dbReference type="InterPro" id="IPR004710">
    <property type="entry name" value="Bilac:Na_transpt"/>
</dbReference>
<evidence type="ECO:0000256" key="4">
    <source>
        <dbReference type="ARBA" id="ARBA00022847"/>
    </source>
</evidence>
<keyword evidence="3 7" id="KW-0812">Transmembrane</keyword>
<evidence type="ECO:0000256" key="7">
    <source>
        <dbReference type="SAM" id="Phobius"/>
    </source>
</evidence>
<feature type="transmembrane region" description="Helical" evidence="7">
    <location>
        <begin position="174"/>
        <end position="196"/>
    </location>
</feature>
<feature type="transmembrane region" description="Helical" evidence="7">
    <location>
        <begin position="420"/>
        <end position="442"/>
    </location>
</feature>
<keyword evidence="4" id="KW-0769">Symport</keyword>
<organism evidence="8 9">
    <name type="scientific">Hyalella azteca</name>
    <name type="common">Amphipod</name>
    <dbReference type="NCBI Taxonomy" id="294128"/>
    <lineage>
        <taxon>Eukaryota</taxon>
        <taxon>Metazoa</taxon>
        <taxon>Ecdysozoa</taxon>
        <taxon>Arthropoda</taxon>
        <taxon>Crustacea</taxon>
        <taxon>Multicrustacea</taxon>
        <taxon>Malacostraca</taxon>
        <taxon>Eumalacostraca</taxon>
        <taxon>Peracarida</taxon>
        <taxon>Amphipoda</taxon>
        <taxon>Senticaudata</taxon>
        <taxon>Talitrida</taxon>
        <taxon>Talitroidea</taxon>
        <taxon>Hyalellidae</taxon>
        <taxon>Hyalella</taxon>
    </lineage>
</organism>
<dbReference type="GO" id="GO:0016020">
    <property type="term" value="C:membrane"/>
    <property type="evidence" value="ECO:0007669"/>
    <property type="project" value="UniProtKB-SubCell"/>
</dbReference>
<dbReference type="AlphaFoldDB" id="A0A8B7NTS7"/>
<dbReference type="Proteomes" id="UP000694843">
    <property type="component" value="Unplaced"/>
</dbReference>